<sequence length="59" mass="6209">MVRASAQTVAEEIPITRGVLRDTPEFLLQIAPGNHASSYGTQAPGKTNGLKGVNMLLST</sequence>
<accession>A0A1F7U4F4</accession>
<name>A0A1F7U4F4_9BACT</name>
<dbReference type="AlphaFoldDB" id="A0A1F7U4F4"/>
<organism evidence="1 2">
    <name type="scientific">Candidatus Uhrbacteria bacterium RIFCSPHIGHO2_02_FULL_57_19</name>
    <dbReference type="NCBI Taxonomy" id="1802391"/>
    <lineage>
        <taxon>Bacteria</taxon>
        <taxon>Candidatus Uhriibacteriota</taxon>
    </lineage>
</organism>
<evidence type="ECO:0000313" key="2">
    <source>
        <dbReference type="Proteomes" id="UP000176303"/>
    </source>
</evidence>
<proteinExistence type="predicted"/>
<dbReference type="EMBL" id="MGDZ01000041">
    <property type="protein sequence ID" value="OGL73146.1"/>
    <property type="molecule type" value="Genomic_DNA"/>
</dbReference>
<dbReference type="Proteomes" id="UP000176303">
    <property type="component" value="Unassembled WGS sequence"/>
</dbReference>
<comment type="caution">
    <text evidence="1">The sequence shown here is derived from an EMBL/GenBank/DDBJ whole genome shotgun (WGS) entry which is preliminary data.</text>
</comment>
<gene>
    <name evidence="1" type="ORF">A3D72_00250</name>
</gene>
<protein>
    <submittedName>
        <fullName evidence="1">Uncharacterized protein</fullName>
    </submittedName>
</protein>
<evidence type="ECO:0000313" key="1">
    <source>
        <dbReference type="EMBL" id="OGL73146.1"/>
    </source>
</evidence>
<reference evidence="1 2" key="1">
    <citation type="journal article" date="2016" name="Nat. Commun.">
        <title>Thousands of microbial genomes shed light on interconnected biogeochemical processes in an aquifer system.</title>
        <authorList>
            <person name="Anantharaman K."/>
            <person name="Brown C.T."/>
            <person name="Hug L.A."/>
            <person name="Sharon I."/>
            <person name="Castelle C.J."/>
            <person name="Probst A.J."/>
            <person name="Thomas B.C."/>
            <person name="Singh A."/>
            <person name="Wilkins M.J."/>
            <person name="Karaoz U."/>
            <person name="Brodie E.L."/>
            <person name="Williams K.H."/>
            <person name="Hubbard S.S."/>
            <person name="Banfield J.F."/>
        </authorList>
    </citation>
    <scope>NUCLEOTIDE SEQUENCE [LARGE SCALE GENOMIC DNA]</scope>
</reference>